<evidence type="ECO:0000313" key="10">
    <source>
        <dbReference type="EMBL" id="PRY99534.1"/>
    </source>
</evidence>
<dbReference type="SUPFAM" id="SSF51717">
    <property type="entry name" value="Dihydropteroate synthetase-like"/>
    <property type="match status" value="1"/>
</dbReference>
<evidence type="ECO:0000256" key="7">
    <source>
        <dbReference type="ARBA" id="ARBA00022842"/>
    </source>
</evidence>
<dbReference type="EC" id="2.5.1.15" evidence="4"/>
<dbReference type="GO" id="GO:0046654">
    <property type="term" value="P:tetrahydrofolate biosynthetic process"/>
    <property type="evidence" value="ECO:0007669"/>
    <property type="project" value="TreeGrafter"/>
</dbReference>
<dbReference type="RefSeq" id="WP_106226821.1">
    <property type="nucleotide sequence ID" value="NZ_PVTV01000011.1"/>
</dbReference>
<dbReference type="EMBL" id="PVTV01000011">
    <property type="protein sequence ID" value="PRY99534.1"/>
    <property type="molecule type" value="Genomic_DNA"/>
</dbReference>
<comment type="caution">
    <text evidence="10">The sequence shown here is derived from an EMBL/GenBank/DDBJ whole genome shotgun (WGS) entry which is preliminary data.</text>
</comment>
<dbReference type="Gene3D" id="3.20.20.20">
    <property type="entry name" value="Dihydropteroate synthase-like"/>
    <property type="match status" value="1"/>
</dbReference>
<evidence type="ECO:0000256" key="1">
    <source>
        <dbReference type="ARBA" id="ARBA00000012"/>
    </source>
</evidence>
<dbReference type="GO" id="GO:0046656">
    <property type="term" value="P:folic acid biosynthetic process"/>
    <property type="evidence" value="ECO:0007669"/>
    <property type="project" value="UniProtKB-KW"/>
</dbReference>
<evidence type="ECO:0000256" key="2">
    <source>
        <dbReference type="ARBA" id="ARBA00001946"/>
    </source>
</evidence>
<evidence type="ECO:0000313" key="11">
    <source>
        <dbReference type="Proteomes" id="UP000238308"/>
    </source>
</evidence>
<evidence type="ECO:0000256" key="8">
    <source>
        <dbReference type="ARBA" id="ARBA00022909"/>
    </source>
</evidence>
<dbReference type="InterPro" id="IPR045031">
    <property type="entry name" value="DHP_synth-like"/>
</dbReference>
<dbReference type="InterPro" id="IPR000489">
    <property type="entry name" value="Pterin-binding_dom"/>
</dbReference>
<dbReference type="NCBIfam" id="TIGR01496">
    <property type="entry name" value="DHPS"/>
    <property type="match status" value="1"/>
</dbReference>
<dbReference type="OrthoDB" id="9811744at2"/>
<evidence type="ECO:0000259" key="9">
    <source>
        <dbReference type="PROSITE" id="PS50972"/>
    </source>
</evidence>
<evidence type="ECO:0000256" key="3">
    <source>
        <dbReference type="ARBA" id="ARBA00004763"/>
    </source>
</evidence>
<dbReference type="CDD" id="cd00739">
    <property type="entry name" value="DHPS"/>
    <property type="match status" value="1"/>
</dbReference>
<reference evidence="10 11" key="1">
    <citation type="submission" date="2018-03" db="EMBL/GenBank/DDBJ databases">
        <title>Genomic Encyclopedia of Type Strains, Phase III (KMG-III): the genomes of soil and plant-associated and newly described type strains.</title>
        <authorList>
            <person name="Whitman W."/>
        </authorList>
    </citation>
    <scope>NUCLEOTIDE SEQUENCE [LARGE SCALE GENOMIC DNA]</scope>
    <source>
        <strain evidence="10 11">MWH-P2sevCIIIb</strain>
    </source>
</reference>
<comment type="cofactor">
    <cofactor evidence="2">
        <name>Mg(2+)</name>
        <dbReference type="ChEBI" id="CHEBI:18420"/>
    </cofactor>
</comment>
<dbReference type="GO" id="GO:0005829">
    <property type="term" value="C:cytosol"/>
    <property type="evidence" value="ECO:0007669"/>
    <property type="project" value="TreeGrafter"/>
</dbReference>
<dbReference type="Proteomes" id="UP000238308">
    <property type="component" value="Unassembled WGS sequence"/>
</dbReference>
<keyword evidence="8" id="KW-0289">Folate biosynthesis</keyword>
<name>A0A2T0XKP9_9BURK</name>
<dbReference type="InterPro" id="IPR006390">
    <property type="entry name" value="DHP_synth_dom"/>
</dbReference>
<keyword evidence="5" id="KW-0808">Transferase</keyword>
<dbReference type="GO" id="GO:0046872">
    <property type="term" value="F:metal ion binding"/>
    <property type="evidence" value="ECO:0007669"/>
    <property type="project" value="UniProtKB-KW"/>
</dbReference>
<dbReference type="PROSITE" id="PS00793">
    <property type="entry name" value="DHPS_2"/>
    <property type="match status" value="1"/>
</dbReference>
<comment type="pathway">
    <text evidence="3">Cofactor biosynthesis; tetrahydrofolate biosynthesis; 7,8-dihydrofolate from 2-amino-4-hydroxy-6-hydroxymethyl-7,8-dihydropteridine diphosphate and 4-aminobenzoate: step 1/2.</text>
</comment>
<dbReference type="AlphaFoldDB" id="A0A2T0XKP9"/>
<feature type="domain" description="Pterin-binding" evidence="9">
    <location>
        <begin position="19"/>
        <end position="271"/>
    </location>
</feature>
<protein>
    <recommendedName>
        <fullName evidence="4">dihydropteroate synthase</fullName>
        <ecNumber evidence="4">2.5.1.15</ecNumber>
    </recommendedName>
</protein>
<sequence>MALKWVCGRFDFDLNKTGPLLMGIINVTPDSFSGDGMYAQADAAIAKGLALIADGARILDIGGESTRPGAQPVAADEEIARIMPVLEVFRDVDVALSVDTRHAAVMKAALDAGADIINDISGFRDPQAQNLVAAHPNCGVCIMHMQGDPSTMQIQPEYTDIVSEVKHYLVRQAQTLEALGIAKQRICIDPGFGFGKSLEQNFQLLAQLKNLTETEYAVLVGVSRKSMIGMTTQKSVKERVFGSVAAAVCGLERGASILRVHDVGPTLDAVSIWQAVQHGVISE</sequence>
<evidence type="ECO:0000256" key="5">
    <source>
        <dbReference type="ARBA" id="ARBA00022679"/>
    </source>
</evidence>
<dbReference type="InterPro" id="IPR011005">
    <property type="entry name" value="Dihydropteroate_synth-like_sf"/>
</dbReference>
<keyword evidence="6" id="KW-0479">Metal-binding</keyword>
<gene>
    <name evidence="10" type="ORF">BCM14_0984</name>
</gene>
<dbReference type="PANTHER" id="PTHR20941:SF1">
    <property type="entry name" value="FOLIC ACID SYNTHESIS PROTEIN FOL1"/>
    <property type="match status" value="1"/>
</dbReference>
<dbReference type="PROSITE" id="PS50972">
    <property type="entry name" value="PTERIN_BINDING"/>
    <property type="match status" value="1"/>
</dbReference>
<evidence type="ECO:0000256" key="6">
    <source>
        <dbReference type="ARBA" id="ARBA00022723"/>
    </source>
</evidence>
<organism evidence="10 11">
    <name type="scientific">Jezberella montanilacus</name>
    <dbReference type="NCBI Taxonomy" id="323426"/>
    <lineage>
        <taxon>Bacteria</taxon>
        <taxon>Pseudomonadati</taxon>
        <taxon>Pseudomonadota</taxon>
        <taxon>Betaproteobacteria</taxon>
        <taxon>Burkholderiales</taxon>
        <taxon>Alcaligenaceae</taxon>
        <taxon>Jezberella</taxon>
    </lineage>
</organism>
<dbReference type="Pfam" id="PF00809">
    <property type="entry name" value="Pterin_bind"/>
    <property type="match status" value="1"/>
</dbReference>
<keyword evidence="7" id="KW-0460">Magnesium</keyword>
<accession>A0A2T0XKP9</accession>
<dbReference type="GO" id="GO:0004156">
    <property type="term" value="F:dihydropteroate synthase activity"/>
    <property type="evidence" value="ECO:0007669"/>
    <property type="project" value="UniProtKB-EC"/>
</dbReference>
<keyword evidence="11" id="KW-1185">Reference proteome</keyword>
<comment type="catalytic activity">
    <reaction evidence="1">
        <text>(7,8-dihydropterin-6-yl)methyl diphosphate + 4-aminobenzoate = 7,8-dihydropteroate + diphosphate</text>
        <dbReference type="Rhea" id="RHEA:19949"/>
        <dbReference type="ChEBI" id="CHEBI:17836"/>
        <dbReference type="ChEBI" id="CHEBI:17839"/>
        <dbReference type="ChEBI" id="CHEBI:33019"/>
        <dbReference type="ChEBI" id="CHEBI:72950"/>
        <dbReference type="EC" id="2.5.1.15"/>
    </reaction>
</comment>
<evidence type="ECO:0000256" key="4">
    <source>
        <dbReference type="ARBA" id="ARBA00012458"/>
    </source>
</evidence>
<dbReference type="PANTHER" id="PTHR20941">
    <property type="entry name" value="FOLATE SYNTHESIS PROTEINS"/>
    <property type="match status" value="1"/>
</dbReference>
<proteinExistence type="predicted"/>